<proteinExistence type="predicted"/>
<sequence>TRFIRDRVAAAWYRIVDSSDPAHLQAGTRCEAVRDANGAARYAVKYASKMRQKRVPPDFRNVGRFWGHSDDVKPVPRETIQCTEDDVRELLKGWDYAPRPERVIYRILYGQSSRFQGRGKAVVPECDNARSNG</sequence>
<organism evidence="1">
    <name type="scientific">marine sediment metagenome</name>
    <dbReference type="NCBI Taxonomy" id="412755"/>
    <lineage>
        <taxon>unclassified sequences</taxon>
        <taxon>metagenomes</taxon>
        <taxon>ecological metagenomes</taxon>
    </lineage>
</organism>
<accession>X1ARC2</accession>
<dbReference type="EMBL" id="BART01009071">
    <property type="protein sequence ID" value="GAG62416.1"/>
    <property type="molecule type" value="Genomic_DNA"/>
</dbReference>
<dbReference type="AlphaFoldDB" id="X1ARC2"/>
<evidence type="ECO:0000313" key="1">
    <source>
        <dbReference type="EMBL" id="GAG62416.1"/>
    </source>
</evidence>
<gene>
    <name evidence="1" type="ORF">S01H4_20218</name>
</gene>
<reference evidence="1" key="1">
    <citation type="journal article" date="2014" name="Front. Microbiol.">
        <title>High frequency of phylogenetically diverse reductive dehalogenase-homologous genes in deep subseafloor sedimentary metagenomes.</title>
        <authorList>
            <person name="Kawai M."/>
            <person name="Futagami T."/>
            <person name="Toyoda A."/>
            <person name="Takaki Y."/>
            <person name="Nishi S."/>
            <person name="Hori S."/>
            <person name="Arai W."/>
            <person name="Tsubouchi T."/>
            <person name="Morono Y."/>
            <person name="Uchiyama I."/>
            <person name="Ito T."/>
            <person name="Fujiyama A."/>
            <person name="Inagaki F."/>
            <person name="Takami H."/>
        </authorList>
    </citation>
    <scope>NUCLEOTIDE SEQUENCE</scope>
    <source>
        <strain evidence="1">Expedition CK06-06</strain>
    </source>
</reference>
<protein>
    <submittedName>
        <fullName evidence="1">Uncharacterized protein</fullName>
    </submittedName>
</protein>
<name>X1ARC2_9ZZZZ</name>
<feature type="non-terminal residue" evidence="1">
    <location>
        <position position="1"/>
    </location>
</feature>
<comment type="caution">
    <text evidence="1">The sequence shown here is derived from an EMBL/GenBank/DDBJ whole genome shotgun (WGS) entry which is preliminary data.</text>
</comment>